<keyword evidence="2" id="KW-0813">Transport</keyword>
<evidence type="ECO:0000256" key="4">
    <source>
        <dbReference type="ARBA" id="ARBA00022519"/>
    </source>
</evidence>
<organism evidence="12 13">
    <name type="scientific">Ancrocorticia populi</name>
    <dbReference type="NCBI Taxonomy" id="2175228"/>
    <lineage>
        <taxon>Bacteria</taxon>
        <taxon>Bacillati</taxon>
        <taxon>Actinomycetota</taxon>
        <taxon>Actinomycetes</taxon>
        <taxon>Actinomycetales</taxon>
        <taxon>Actinomycetaceae</taxon>
        <taxon>Ancrocorticia</taxon>
    </lineage>
</organism>
<feature type="transmembrane region" description="Helical" evidence="11">
    <location>
        <begin position="236"/>
        <end position="254"/>
    </location>
</feature>
<keyword evidence="13" id="KW-1185">Reference proteome</keyword>
<dbReference type="AlphaFoldDB" id="A0A2V1KF84"/>
<dbReference type="EMBL" id="QETB01000001">
    <property type="protein sequence ID" value="PWF27504.1"/>
    <property type="molecule type" value="Genomic_DNA"/>
</dbReference>
<keyword evidence="6 11" id="KW-0812">Transmembrane</keyword>
<feature type="transmembrane region" description="Helical" evidence="11">
    <location>
        <begin position="286"/>
        <end position="305"/>
    </location>
</feature>
<dbReference type="GO" id="GO:0022857">
    <property type="term" value="F:transmembrane transporter activity"/>
    <property type="evidence" value="ECO:0007669"/>
    <property type="project" value="InterPro"/>
</dbReference>
<feature type="transmembrane region" description="Helical" evidence="11">
    <location>
        <begin position="96"/>
        <end position="116"/>
    </location>
</feature>
<evidence type="ECO:0000256" key="6">
    <source>
        <dbReference type="ARBA" id="ARBA00022692"/>
    </source>
</evidence>
<comment type="subcellular location">
    <subcellularLocation>
        <location evidence="1">Cell membrane</location>
        <topology evidence="1">Multi-pass membrane protein</topology>
    </subcellularLocation>
</comment>
<evidence type="ECO:0000256" key="11">
    <source>
        <dbReference type="SAM" id="Phobius"/>
    </source>
</evidence>
<dbReference type="Pfam" id="PF02653">
    <property type="entry name" value="BPD_transp_2"/>
    <property type="match status" value="1"/>
</dbReference>
<keyword evidence="5" id="KW-0762">Sugar transport</keyword>
<keyword evidence="3" id="KW-1003">Cell membrane</keyword>
<evidence type="ECO:0000256" key="10">
    <source>
        <dbReference type="ARBA" id="ARBA00035686"/>
    </source>
</evidence>
<feature type="transmembrane region" description="Helical" evidence="11">
    <location>
        <begin position="212"/>
        <end position="230"/>
    </location>
</feature>
<evidence type="ECO:0000313" key="12">
    <source>
        <dbReference type="EMBL" id="PWF27504.1"/>
    </source>
</evidence>
<dbReference type="CDD" id="cd06579">
    <property type="entry name" value="TM_PBP1_transp_AraH_like"/>
    <property type="match status" value="1"/>
</dbReference>
<evidence type="ECO:0000256" key="7">
    <source>
        <dbReference type="ARBA" id="ARBA00022989"/>
    </source>
</evidence>
<dbReference type="GO" id="GO:0005886">
    <property type="term" value="C:plasma membrane"/>
    <property type="evidence" value="ECO:0007669"/>
    <property type="project" value="UniProtKB-SubCell"/>
</dbReference>
<dbReference type="RefSeq" id="WP_109093004.1">
    <property type="nucleotide sequence ID" value="NZ_QETB01000001.1"/>
</dbReference>
<proteinExistence type="predicted"/>
<feature type="transmembrane region" description="Helical" evidence="11">
    <location>
        <begin position="123"/>
        <end position="144"/>
    </location>
</feature>
<keyword evidence="7 11" id="KW-1133">Transmembrane helix</keyword>
<feature type="transmembrane region" description="Helical" evidence="11">
    <location>
        <begin position="72"/>
        <end position="90"/>
    </location>
</feature>
<feature type="transmembrane region" description="Helical" evidence="11">
    <location>
        <begin position="368"/>
        <end position="386"/>
    </location>
</feature>
<feature type="transmembrane region" description="Helical" evidence="11">
    <location>
        <begin position="44"/>
        <end position="65"/>
    </location>
</feature>
<dbReference type="PANTHER" id="PTHR32196:SF32">
    <property type="entry name" value="XYLOSE TRANSPORT SYSTEM PERMEASE PROTEIN XYLH"/>
    <property type="match status" value="1"/>
</dbReference>
<evidence type="ECO:0000256" key="3">
    <source>
        <dbReference type="ARBA" id="ARBA00022475"/>
    </source>
</evidence>
<keyword evidence="4" id="KW-0997">Cell inner membrane</keyword>
<accession>A0A2V1KF84</accession>
<evidence type="ECO:0000256" key="2">
    <source>
        <dbReference type="ARBA" id="ARBA00022448"/>
    </source>
</evidence>
<feature type="transmembrane region" description="Helical" evidence="11">
    <location>
        <begin position="169"/>
        <end position="192"/>
    </location>
</feature>
<evidence type="ECO:0000256" key="1">
    <source>
        <dbReference type="ARBA" id="ARBA00004651"/>
    </source>
</evidence>
<dbReference type="PANTHER" id="PTHR32196">
    <property type="entry name" value="ABC TRANSPORTER PERMEASE PROTEIN YPHD-RELATED-RELATED"/>
    <property type="match status" value="1"/>
</dbReference>
<gene>
    <name evidence="12" type="ORF">DD236_03765</name>
</gene>
<sequence length="391" mass="40923">MSDTKKSKRLNINFKQYGILIALVVIVILFNILTNGKLLAPNNVASLVQQNAYVMVLTIGMTMVIIARHIDLSVGSVVAFVGGIVALLMYDMQVPWLVACLAGLLVGVLIGCWQGFWIAYVGIPAFIVTLGGMLIFRGLAIVLVEKTVSGLPTGFVSIANGSIPNFLGFAGYMDVVTLVLGALVIVSVILAAVRRRRADMKEGGLVEPMMSFIIRNVLIAAVIAYVTYLLSMSAGGTPIVLVIIGVLVVAYSFVMAKTKFGRRIYAVGGNLRAAELSGVNTRRVDFFAFVNMGVLASLAGIVTTSRAGAAVATAGNMYEMDAIAAAFIGGTAVSGGIGKISGAIIGALIMGVLNMGLSILSVDSAWQQAIKGLVVILAVASTFITSRKGSH</sequence>
<evidence type="ECO:0000256" key="5">
    <source>
        <dbReference type="ARBA" id="ARBA00022597"/>
    </source>
</evidence>
<feature type="transmembrane region" description="Helical" evidence="11">
    <location>
        <begin position="12"/>
        <end position="32"/>
    </location>
</feature>
<evidence type="ECO:0000256" key="8">
    <source>
        <dbReference type="ARBA" id="ARBA00023136"/>
    </source>
</evidence>
<dbReference type="NCBIfam" id="NF040906">
    <property type="entry name" value="GguB"/>
    <property type="match status" value="1"/>
</dbReference>
<keyword evidence="8 11" id="KW-0472">Membrane</keyword>
<evidence type="ECO:0000256" key="9">
    <source>
        <dbReference type="ARBA" id="ARBA00035611"/>
    </source>
</evidence>
<dbReference type="OrthoDB" id="3468954at2"/>
<dbReference type="Proteomes" id="UP000245283">
    <property type="component" value="Unassembled WGS sequence"/>
</dbReference>
<comment type="function">
    <text evidence="9">Part of the binding-protein-dependent transport system for D-xylose. Probably responsible for the translocation of the substrate across the membrane.</text>
</comment>
<comment type="caution">
    <text evidence="12">The sequence shown here is derived from an EMBL/GenBank/DDBJ whole genome shotgun (WGS) entry which is preliminary data.</text>
</comment>
<evidence type="ECO:0000313" key="13">
    <source>
        <dbReference type="Proteomes" id="UP000245283"/>
    </source>
</evidence>
<dbReference type="InterPro" id="IPR001851">
    <property type="entry name" value="ABC_transp_permease"/>
</dbReference>
<name>A0A2V1KF84_9ACTO</name>
<feature type="transmembrane region" description="Helical" evidence="11">
    <location>
        <begin position="344"/>
        <end position="362"/>
    </location>
</feature>
<protein>
    <recommendedName>
        <fullName evidence="10">Xylose transport system permease protein XylH</fullName>
    </recommendedName>
</protein>
<reference evidence="13" key="1">
    <citation type="submission" date="2018-05" db="EMBL/GenBank/DDBJ databases">
        <authorList>
            <person name="Li Y."/>
        </authorList>
    </citation>
    <scope>NUCLEOTIDE SEQUENCE [LARGE SCALE GENOMIC DNA]</scope>
    <source>
        <strain evidence="13">sk1b4</strain>
    </source>
</reference>